<accession>D3BDV1</accession>
<keyword evidence="2" id="KW-1185">Reference proteome</keyword>
<evidence type="ECO:0000313" key="1">
    <source>
        <dbReference type="EMBL" id="EFA80082.1"/>
    </source>
</evidence>
<dbReference type="EMBL" id="ADBJ01000031">
    <property type="protein sequence ID" value="EFA80082.1"/>
    <property type="molecule type" value="Genomic_DNA"/>
</dbReference>
<reference evidence="1 2" key="1">
    <citation type="journal article" date="2011" name="Genome Res.">
        <title>Phylogeny-wide analysis of social amoeba genomes highlights ancient origins for complex intercellular communication.</title>
        <authorList>
            <person name="Heidel A.J."/>
            <person name="Lawal H.M."/>
            <person name="Felder M."/>
            <person name="Schilde C."/>
            <person name="Helps N.R."/>
            <person name="Tunggal B."/>
            <person name="Rivero F."/>
            <person name="John U."/>
            <person name="Schleicher M."/>
            <person name="Eichinger L."/>
            <person name="Platzer M."/>
            <person name="Noegel A.A."/>
            <person name="Schaap P."/>
            <person name="Gloeckner G."/>
        </authorList>
    </citation>
    <scope>NUCLEOTIDE SEQUENCE [LARGE SCALE GENOMIC DNA]</scope>
    <source>
        <strain evidence="2">ATCC 26659 / Pp 5 / PN500</strain>
    </source>
</reference>
<proteinExistence type="predicted"/>
<dbReference type="InterPro" id="IPR051251">
    <property type="entry name" value="STK_FNIP-Repeat"/>
</dbReference>
<dbReference type="Proteomes" id="UP000001396">
    <property type="component" value="Unassembled WGS sequence"/>
</dbReference>
<dbReference type="PANTHER" id="PTHR32134">
    <property type="entry name" value="FNIP REPEAT-CONTAINING PROTEIN"/>
    <property type="match status" value="1"/>
</dbReference>
<evidence type="ECO:0000313" key="2">
    <source>
        <dbReference type="Proteomes" id="UP000001396"/>
    </source>
</evidence>
<sequence length="358" mass="42469">MHNKDNLFVNLSHIVLNRIIREFDDDLDIICFSLVCKRWFDNRHKYLSFNCKTNELEQECKLNAFTMNSYRNIFIKSIDQKIYKDTLFITQDIIDDTHQNNESFKDFDIPKSFVKLECLAWFDLNEFSVDKLSKSNVKSIRFFPDRQDEFRNDICLPSNIESLYFPFSINLSILPLDLKKLEIIIELESKIDFSLLPRSLKVLKITGGTFKKGQLPPNLVKFSHRLSTYEEKDMVLFPSTLKQLRISTNCLENINLFQSLRTLNLKIPRRSTLEFGMFPENLTHLKINNVYVHLQIKREMIPPNIKRKYIFVIGTLGNIRSLKIKLYIIRRFAISFLWCASIEFDKTLPSIQFQYETR</sequence>
<name>D3BDV1_HETP5</name>
<gene>
    <name evidence="1" type="ORF">PPL_06904</name>
</gene>
<protein>
    <recommendedName>
        <fullName evidence="3">COI1 F-box domain-containing protein</fullName>
    </recommendedName>
</protein>
<evidence type="ECO:0008006" key="3">
    <source>
        <dbReference type="Google" id="ProtNLM"/>
    </source>
</evidence>
<dbReference type="GeneID" id="31362385"/>
<dbReference type="PANTHER" id="PTHR32134:SF169">
    <property type="entry name" value="FNIP REPEAT-CONTAINING PROTEIN-RELATED"/>
    <property type="match status" value="1"/>
</dbReference>
<comment type="caution">
    <text evidence="1">The sequence shown here is derived from an EMBL/GenBank/DDBJ whole genome shotgun (WGS) entry which is preliminary data.</text>
</comment>
<dbReference type="RefSeq" id="XP_020432202.1">
    <property type="nucleotide sequence ID" value="XM_020577754.1"/>
</dbReference>
<dbReference type="AlphaFoldDB" id="D3BDV1"/>
<organism evidence="1 2">
    <name type="scientific">Heterostelium pallidum (strain ATCC 26659 / Pp 5 / PN500)</name>
    <name type="common">Cellular slime mold</name>
    <name type="synonym">Polysphondylium pallidum</name>
    <dbReference type="NCBI Taxonomy" id="670386"/>
    <lineage>
        <taxon>Eukaryota</taxon>
        <taxon>Amoebozoa</taxon>
        <taxon>Evosea</taxon>
        <taxon>Eumycetozoa</taxon>
        <taxon>Dictyostelia</taxon>
        <taxon>Acytosteliales</taxon>
        <taxon>Acytosteliaceae</taxon>
        <taxon>Heterostelium</taxon>
    </lineage>
</organism>
<dbReference type="InParanoid" id="D3BDV1"/>